<reference evidence="2" key="2">
    <citation type="submission" date="2025-05" db="UniProtKB">
        <authorList>
            <consortium name="EnsemblMetazoa"/>
        </authorList>
    </citation>
    <scope>IDENTIFICATION</scope>
    <source>
        <strain evidence="2">Foshan</strain>
    </source>
</reference>
<dbReference type="InterPro" id="IPR025209">
    <property type="entry name" value="DUF4209"/>
</dbReference>
<reference evidence="3" key="1">
    <citation type="journal article" date="2015" name="Proc. Natl. Acad. Sci. U.S.A.">
        <title>Genome sequence of the Asian Tiger mosquito, Aedes albopictus, reveals insights into its biology, genetics, and evolution.</title>
        <authorList>
            <person name="Chen X.G."/>
            <person name="Jiang X."/>
            <person name="Gu J."/>
            <person name="Xu M."/>
            <person name="Wu Y."/>
            <person name="Deng Y."/>
            <person name="Zhang C."/>
            <person name="Bonizzoni M."/>
            <person name="Dermauw W."/>
            <person name="Vontas J."/>
            <person name="Armbruster P."/>
            <person name="Huang X."/>
            <person name="Yang Y."/>
            <person name="Zhang H."/>
            <person name="He W."/>
            <person name="Peng H."/>
            <person name="Liu Y."/>
            <person name="Wu K."/>
            <person name="Chen J."/>
            <person name="Lirakis M."/>
            <person name="Topalis P."/>
            <person name="Van Leeuwen T."/>
            <person name="Hall A.B."/>
            <person name="Jiang X."/>
            <person name="Thorpe C."/>
            <person name="Mueller R.L."/>
            <person name="Sun C."/>
            <person name="Waterhouse R.M."/>
            <person name="Yan G."/>
            <person name="Tu Z.J."/>
            <person name="Fang X."/>
            <person name="James A.A."/>
        </authorList>
    </citation>
    <scope>NUCLEOTIDE SEQUENCE [LARGE SCALE GENOMIC DNA]</scope>
    <source>
        <strain evidence="3">Foshan</strain>
    </source>
</reference>
<name>A0ABM1YE83_AEDAL</name>
<feature type="domain" description="DUF4209" evidence="1">
    <location>
        <begin position="159"/>
        <end position="228"/>
    </location>
</feature>
<dbReference type="Proteomes" id="UP000069940">
    <property type="component" value="Unassembled WGS sequence"/>
</dbReference>
<dbReference type="EnsemblMetazoa" id="AALFPA23_008353.R11277">
    <property type="protein sequence ID" value="AALFPA23_008353.P11277"/>
    <property type="gene ID" value="AALFPA23_008353"/>
</dbReference>
<evidence type="ECO:0000313" key="2">
    <source>
        <dbReference type="EnsemblMetazoa" id="AALFPA23_008353.P11277"/>
    </source>
</evidence>
<dbReference type="GeneID" id="134285152"/>
<dbReference type="Pfam" id="PF13910">
    <property type="entry name" value="DUF4209"/>
    <property type="match status" value="1"/>
</dbReference>
<proteinExistence type="predicted"/>
<evidence type="ECO:0000259" key="1">
    <source>
        <dbReference type="Pfam" id="PF13910"/>
    </source>
</evidence>
<keyword evidence="3" id="KW-1185">Reference proteome</keyword>
<dbReference type="RefSeq" id="XP_062701324.1">
    <property type="nucleotide sequence ID" value="XM_062845340.1"/>
</dbReference>
<organism evidence="2 3">
    <name type="scientific">Aedes albopictus</name>
    <name type="common">Asian tiger mosquito</name>
    <name type="synonym">Stegomyia albopicta</name>
    <dbReference type="NCBI Taxonomy" id="7160"/>
    <lineage>
        <taxon>Eukaryota</taxon>
        <taxon>Metazoa</taxon>
        <taxon>Ecdysozoa</taxon>
        <taxon>Arthropoda</taxon>
        <taxon>Hexapoda</taxon>
        <taxon>Insecta</taxon>
        <taxon>Pterygota</taxon>
        <taxon>Neoptera</taxon>
        <taxon>Endopterygota</taxon>
        <taxon>Diptera</taxon>
        <taxon>Nematocera</taxon>
        <taxon>Culicoidea</taxon>
        <taxon>Culicidae</taxon>
        <taxon>Culicinae</taxon>
        <taxon>Aedini</taxon>
        <taxon>Aedes</taxon>
        <taxon>Stegomyia</taxon>
    </lineage>
</organism>
<sequence>MQLNGRRGDFFFISKFQSVRSKCLLHSVIMMHTGKSEERFYSDEIACMLIVGSCNETHGGNNFTRPDGTVDWDIVEKFFANDLVSHDKPLTYEHCSRLTPKFRTFLKQCPTVQYQPEKLAWTNRSDMIALSQQASNSTATLILSSVLEYSLGNLFLTRTGSTPPHLLRDLLMTDALAAEQGETVIYLLRLLLGSPNGVNLRNLVWHGFLSDEDLSPMYNNFLLLIMTSVGNILDKRNYSMKHRSCSLDAQLLLAKIEAESFSEIQFRTCLANDRLVTELLQRPKYSHAFRYSKSTQLKQKCIFTPHFQQLPGGF</sequence>
<accession>A0ABM1YE83</accession>
<dbReference type="PANTHER" id="PTHR31701">
    <property type="entry name" value="ENDOPLASMIC RETICULUM MEMBRANE-ASSOCIATED RNA DEGRADATION PROTEIN"/>
    <property type="match status" value="1"/>
</dbReference>
<evidence type="ECO:0000313" key="3">
    <source>
        <dbReference type="Proteomes" id="UP000069940"/>
    </source>
</evidence>
<dbReference type="InterPro" id="IPR039635">
    <property type="entry name" value="ERMARD"/>
</dbReference>
<dbReference type="PANTHER" id="PTHR31701:SF2">
    <property type="entry name" value="ENDOPLASMIC RETICULUM MEMBRANE-ASSOCIATED RNA DEGRADATION PROTEIN"/>
    <property type="match status" value="1"/>
</dbReference>
<protein>
    <recommendedName>
        <fullName evidence="1">DUF4209 domain-containing protein</fullName>
    </recommendedName>
</protein>